<keyword evidence="4 6" id="KW-1133">Transmembrane helix</keyword>
<gene>
    <name evidence="8" type="ORF">ORAREDHAP_LOCUS26406</name>
</gene>
<dbReference type="GO" id="GO:0005524">
    <property type="term" value="F:ATP binding"/>
    <property type="evidence" value="ECO:0007669"/>
    <property type="project" value="UniProtKB-KW"/>
</dbReference>
<proteinExistence type="predicted"/>
<dbReference type="AlphaFoldDB" id="A0A6J5X0P6"/>
<feature type="domain" description="ABC transporter" evidence="7">
    <location>
        <begin position="164"/>
        <end position="270"/>
    </location>
</feature>
<keyword evidence="3" id="KW-0067">ATP-binding</keyword>
<feature type="transmembrane region" description="Helical" evidence="6">
    <location>
        <begin position="29"/>
        <end position="52"/>
    </location>
</feature>
<dbReference type="Proteomes" id="UP000507245">
    <property type="component" value="Unassembled WGS sequence"/>
</dbReference>
<organism evidence="8 9">
    <name type="scientific">Prunus armeniaca</name>
    <name type="common">Apricot</name>
    <name type="synonym">Armeniaca vulgaris</name>
    <dbReference type="NCBI Taxonomy" id="36596"/>
    <lineage>
        <taxon>Eukaryota</taxon>
        <taxon>Viridiplantae</taxon>
        <taxon>Streptophyta</taxon>
        <taxon>Embryophyta</taxon>
        <taxon>Tracheophyta</taxon>
        <taxon>Spermatophyta</taxon>
        <taxon>Magnoliopsida</taxon>
        <taxon>eudicotyledons</taxon>
        <taxon>Gunneridae</taxon>
        <taxon>Pentapetalae</taxon>
        <taxon>rosids</taxon>
        <taxon>fabids</taxon>
        <taxon>Rosales</taxon>
        <taxon>Rosaceae</taxon>
        <taxon>Amygdaloideae</taxon>
        <taxon>Amygdaleae</taxon>
        <taxon>Prunus</taxon>
    </lineage>
</organism>
<evidence type="ECO:0000256" key="4">
    <source>
        <dbReference type="ARBA" id="ARBA00022989"/>
    </source>
</evidence>
<keyword evidence="5 6" id="KW-0472">Membrane</keyword>
<evidence type="ECO:0000256" key="1">
    <source>
        <dbReference type="ARBA" id="ARBA00022692"/>
    </source>
</evidence>
<evidence type="ECO:0000313" key="9">
    <source>
        <dbReference type="Proteomes" id="UP000507245"/>
    </source>
</evidence>
<feature type="transmembrane region" description="Helical" evidence="6">
    <location>
        <begin position="64"/>
        <end position="82"/>
    </location>
</feature>
<dbReference type="GO" id="GO:0016020">
    <property type="term" value="C:membrane"/>
    <property type="evidence" value="ECO:0007669"/>
    <property type="project" value="InterPro"/>
</dbReference>
<dbReference type="EMBL" id="CAEKKB010000004">
    <property type="protein sequence ID" value="CAB4307616.1"/>
    <property type="molecule type" value="Genomic_DNA"/>
</dbReference>
<dbReference type="GO" id="GO:0042626">
    <property type="term" value="F:ATPase-coupled transmembrane transporter activity"/>
    <property type="evidence" value="ECO:0007669"/>
    <property type="project" value="TreeGrafter"/>
</dbReference>
<dbReference type="SUPFAM" id="SSF90123">
    <property type="entry name" value="ABC transporter transmembrane region"/>
    <property type="match status" value="1"/>
</dbReference>
<name>A0A6J5X0P6_PRUAR</name>
<evidence type="ECO:0000256" key="3">
    <source>
        <dbReference type="ARBA" id="ARBA00022840"/>
    </source>
</evidence>
<dbReference type="InterPro" id="IPR003439">
    <property type="entry name" value="ABC_transporter-like_ATP-bd"/>
</dbReference>
<dbReference type="GO" id="GO:0016887">
    <property type="term" value="F:ATP hydrolysis activity"/>
    <property type="evidence" value="ECO:0007669"/>
    <property type="project" value="InterPro"/>
</dbReference>
<dbReference type="InterPro" id="IPR050173">
    <property type="entry name" value="ABC_transporter_C-like"/>
</dbReference>
<keyword evidence="9" id="KW-1185">Reference proteome</keyword>
<dbReference type="Gene3D" id="1.20.1560.10">
    <property type="entry name" value="ABC transporter type 1, transmembrane domain"/>
    <property type="match status" value="1"/>
</dbReference>
<evidence type="ECO:0000256" key="6">
    <source>
        <dbReference type="SAM" id="Phobius"/>
    </source>
</evidence>
<dbReference type="InterPro" id="IPR036640">
    <property type="entry name" value="ABC1_TM_sf"/>
</dbReference>
<sequence length="296" mass="33706">MQNMFSEENVKWVNANLRMDFHNSGSNELFGFCMEMLGSLVFCISTVFMLLLPSSVIKPENVGLILSYRLPLNGVLFWAIYMSCFVKNKMVSVERIKQFINIPSEAAWEIKDRVPPSNWPSHGNVELKDLQCSGRTNEVVCMQVVITWSSPLLCLKLNKPWSRKSTLIQVFFRLVEPSGGKIIIDGIDITTIGLHDIRSRFGSFLKDLSFLKELLERCQLKDVVAAKPDELNSLVADDGDNWSVGQRQLLCLGRVMLKHSRLLFMDEATASVDSQDKCCNTKDHGRGFCWMYNNQH</sequence>
<evidence type="ECO:0000313" key="8">
    <source>
        <dbReference type="EMBL" id="CAB4307616.1"/>
    </source>
</evidence>
<accession>A0A6J5X0P6</accession>
<keyword evidence="1 6" id="KW-0812">Transmembrane</keyword>
<dbReference type="Gene3D" id="3.40.50.300">
    <property type="entry name" value="P-loop containing nucleotide triphosphate hydrolases"/>
    <property type="match status" value="2"/>
</dbReference>
<dbReference type="PANTHER" id="PTHR24223">
    <property type="entry name" value="ATP-BINDING CASSETTE SUB-FAMILY C"/>
    <property type="match status" value="1"/>
</dbReference>
<dbReference type="Pfam" id="PF00005">
    <property type="entry name" value="ABC_tran"/>
    <property type="match status" value="1"/>
</dbReference>
<dbReference type="OrthoDB" id="6500128at2759"/>
<protein>
    <recommendedName>
        <fullName evidence="7">ABC transporter domain-containing protein</fullName>
    </recommendedName>
</protein>
<evidence type="ECO:0000259" key="7">
    <source>
        <dbReference type="Pfam" id="PF00005"/>
    </source>
</evidence>
<dbReference type="InterPro" id="IPR027417">
    <property type="entry name" value="P-loop_NTPase"/>
</dbReference>
<evidence type="ECO:0000256" key="2">
    <source>
        <dbReference type="ARBA" id="ARBA00022741"/>
    </source>
</evidence>
<dbReference type="PANTHER" id="PTHR24223:SF362">
    <property type="entry name" value="ABC TRANSPORTER C FAMILY MEMBER 4"/>
    <property type="match status" value="1"/>
</dbReference>
<dbReference type="SUPFAM" id="SSF52540">
    <property type="entry name" value="P-loop containing nucleoside triphosphate hydrolases"/>
    <property type="match status" value="1"/>
</dbReference>
<evidence type="ECO:0000256" key="5">
    <source>
        <dbReference type="ARBA" id="ARBA00023136"/>
    </source>
</evidence>
<reference evidence="9" key="1">
    <citation type="journal article" date="2020" name="Genome Biol.">
        <title>Gamete binning: chromosome-level and haplotype-resolved genome assembly enabled by high-throughput single-cell sequencing of gamete genomes.</title>
        <authorList>
            <person name="Campoy J.A."/>
            <person name="Sun H."/>
            <person name="Goel M."/>
            <person name="Jiao W.-B."/>
            <person name="Folz-Donahue K."/>
            <person name="Wang N."/>
            <person name="Rubio M."/>
            <person name="Liu C."/>
            <person name="Kukat C."/>
            <person name="Ruiz D."/>
            <person name="Huettel B."/>
            <person name="Schneeberger K."/>
        </authorList>
    </citation>
    <scope>NUCLEOTIDE SEQUENCE [LARGE SCALE GENOMIC DNA]</scope>
    <source>
        <strain evidence="9">cv. Rojo Pasion</strain>
    </source>
</reference>
<keyword evidence="2" id="KW-0547">Nucleotide-binding</keyword>